<name>A0A077WIM5_9FUNG</name>
<accession>A0A077WIM5</accession>
<reference evidence="1" key="1">
    <citation type="journal article" date="2014" name="Genome Announc.">
        <title>De novo whole-genome sequence and genome annotation of Lichtheimia ramosa.</title>
        <authorList>
            <person name="Linde J."/>
            <person name="Schwartze V."/>
            <person name="Binder U."/>
            <person name="Lass-Florl C."/>
            <person name="Voigt K."/>
            <person name="Horn F."/>
        </authorList>
    </citation>
    <scope>NUCLEOTIDE SEQUENCE</scope>
    <source>
        <strain evidence="1">JMRC FSU:6197</strain>
    </source>
</reference>
<dbReference type="AlphaFoldDB" id="A0A077WIM5"/>
<gene>
    <name evidence="1" type="ORF">LRAMOSA09446</name>
</gene>
<protein>
    <submittedName>
        <fullName evidence="1">Uncharacterized protein</fullName>
    </submittedName>
</protein>
<dbReference type="EMBL" id="LK023322">
    <property type="protein sequence ID" value="CDS06923.1"/>
    <property type="molecule type" value="Genomic_DNA"/>
</dbReference>
<organism evidence="1">
    <name type="scientific">Lichtheimia ramosa</name>
    <dbReference type="NCBI Taxonomy" id="688394"/>
    <lineage>
        <taxon>Eukaryota</taxon>
        <taxon>Fungi</taxon>
        <taxon>Fungi incertae sedis</taxon>
        <taxon>Mucoromycota</taxon>
        <taxon>Mucoromycotina</taxon>
        <taxon>Mucoromycetes</taxon>
        <taxon>Mucorales</taxon>
        <taxon>Lichtheimiaceae</taxon>
        <taxon>Lichtheimia</taxon>
    </lineage>
</organism>
<sequence>MLVNICVLGSANQMPSWHGHSATWSLPTCCSAASFFFSLYLPHEHSSCQWTNVSLQKVSVKRVYNIVYQLASDYCLHFPLQGPLLGTKCFIRRVFRVFSCNTDYCLLENKLNVGCAKVCLLIELVCFIRAHLASFCCSSTPKVSYMVHMDQKTAYLYLLKQHLQMSLVS</sequence>
<evidence type="ECO:0000313" key="1">
    <source>
        <dbReference type="EMBL" id="CDS06923.1"/>
    </source>
</evidence>
<proteinExistence type="predicted"/>